<evidence type="ECO:0000259" key="2">
    <source>
        <dbReference type="Pfam" id="PF07883"/>
    </source>
</evidence>
<proteinExistence type="predicted"/>
<dbReference type="SUPFAM" id="SSF51182">
    <property type="entry name" value="RmlC-like cupins"/>
    <property type="match status" value="1"/>
</dbReference>
<feature type="region of interest" description="Disordered" evidence="1">
    <location>
        <begin position="1"/>
        <end position="23"/>
    </location>
</feature>
<dbReference type="Gene3D" id="2.20.70.150">
    <property type="match status" value="1"/>
</dbReference>
<sequence length="191" mass="20798">MSQEEPKPTPCPPFRRIVTGHSPTGEAIIESDQQLTPYDPLSENFPPATTESPIGFTTLWQMNLSSFPINADEPCPDFNNKPVPLANPDGLTARIVNFPPGPGMMHRTLTVDFGIVLNGEMELELDNGVKTLVRQHDLVVQRGTIHAWNNPGPEPARMMFVLVASKPLKFGDKVLEPSPLPPGLDGSALGK</sequence>
<protein>
    <recommendedName>
        <fullName evidence="2">Cupin type-2 domain-containing protein</fullName>
    </recommendedName>
</protein>
<keyword evidence="4" id="KW-1185">Reference proteome</keyword>
<dbReference type="AlphaFoldDB" id="A0AAF0IIR0"/>
<dbReference type="InterPro" id="IPR014710">
    <property type="entry name" value="RmlC-like_jellyroll"/>
</dbReference>
<dbReference type="PANTHER" id="PTHR36156:SF2">
    <property type="entry name" value="CUPIN TYPE-2 DOMAIN-CONTAINING PROTEIN"/>
    <property type="match status" value="1"/>
</dbReference>
<dbReference type="InterPro" id="IPR011051">
    <property type="entry name" value="RmlC_Cupin_sf"/>
</dbReference>
<accession>A0AAF0IIR0</accession>
<dbReference type="Pfam" id="PF07883">
    <property type="entry name" value="Cupin_2"/>
    <property type="match status" value="1"/>
</dbReference>
<evidence type="ECO:0000256" key="1">
    <source>
        <dbReference type="SAM" id="MobiDB-lite"/>
    </source>
</evidence>
<dbReference type="InterPro" id="IPR047142">
    <property type="entry name" value="OryJ/VirC-like"/>
</dbReference>
<dbReference type="PANTHER" id="PTHR36156">
    <property type="entry name" value="SLR2101 PROTEIN"/>
    <property type="match status" value="1"/>
</dbReference>
<dbReference type="EMBL" id="CP120627">
    <property type="protein sequence ID" value="WEW56069.1"/>
    <property type="molecule type" value="Genomic_DNA"/>
</dbReference>
<gene>
    <name evidence="3" type="ORF">PRK78_001504</name>
</gene>
<organism evidence="3 4">
    <name type="scientific">Emydomyces testavorans</name>
    <dbReference type="NCBI Taxonomy" id="2070801"/>
    <lineage>
        <taxon>Eukaryota</taxon>
        <taxon>Fungi</taxon>
        <taxon>Dikarya</taxon>
        <taxon>Ascomycota</taxon>
        <taxon>Pezizomycotina</taxon>
        <taxon>Eurotiomycetes</taxon>
        <taxon>Eurotiomycetidae</taxon>
        <taxon>Onygenales</taxon>
        <taxon>Nannizziopsiaceae</taxon>
        <taxon>Emydomyces</taxon>
    </lineage>
</organism>
<reference evidence="3" key="1">
    <citation type="submission" date="2023-03" db="EMBL/GenBank/DDBJ databases">
        <title>Emydomyces testavorans Genome Sequence.</title>
        <authorList>
            <person name="Hoyer L."/>
        </authorList>
    </citation>
    <scope>NUCLEOTIDE SEQUENCE</scope>
    <source>
        <strain evidence="3">16-2883</strain>
    </source>
</reference>
<dbReference type="Proteomes" id="UP001219355">
    <property type="component" value="Chromosome 1"/>
</dbReference>
<dbReference type="InterPro" id="IPR013096">
    <property type="entry name" value="Cupin_2"/>
</dbReference>
<dbReference type="Gene3D" id="2.60.120.10">
    <property type="entry name" value="Jelly Rolls"/>
    <property type="match status" value="1"/>
</dbReference>
<dbReference type="CDD" id="cd02231">
    <property type="entry name" value="cupin_BLL6423-like"/>
    <property type="match status" value="1"/>
</dbReference>
<evidence type="ECO:0000313" key="4">
    <source>
        <dbReference type="Proteomes" id="UP001219355"/>
    </source>
</evidence>
<feature type="domain" description="Cupin type-2" evidence="2">
    <location>
        <begin position="96"/>
        <end position="161"/>
    </location>
</feature>
<name>A0AAF0IIR0_9EURO</name>
<evidence type="ECO:0000313" key="3">
    <source>
        <dbReference type="EMBL" id="WEW56069.1"/>
    </source>
</evidence>